<evidence type="ECO:0000313" key="2">
    <source>
        <dbReference type="Proteomes" id="UP000198694"/>
    </source>
</evidence>
<proteinExistence type="predicted"/>
<sequence>MIAYTLFVNNMEKELKRDLCTEELEFVLWLYERYQDEEQQHLDIIVI</sequence>
<dbReference type="Proteomes" id="UP000198694">
    <property type="component" value="Unassembled WGS sequence"/>
</dbReference>
<dbReference type="EMBL" id="FNFL01000003">
    <property type="protein sequence ID" value="SDK16438.1"/>
    <property type="molecule type" value="Genomic_DNA"/>
</dbReference>
<organism evidence="1 2">
    <name type="scientific">Sediminibacillus albus</name>
    <dbReference type="NCBI Taxonomy" id="407036"/>
    <lineage>
        <taxon>Bacteria</taxon>
        <taxon>Bacillati</taxon>
        <taxon>Bacillota</taxon>
        <taxon>Bacilli</taxon>
        <taxon>Bacillales</taxon>
        <taxon>Bacillaceae</taxon>
        <taxon>Sediminibacillus</taxon>
    </lineage>
</organism>
<keyword evidence="2" id="KW-1185">Reference proteome</keyword>
<accession>A0A1G8ZN05</accession>
<dbReference type="STRING" id="407036.SAMN05216243_2117"/>
<protein>
    <submittedName>
        <fullName evidence="1">Uncharacterized protein</fullName>
    </submittedName>
</protein>
<dbReference type="AlphaFoldDB" id="A0A1G8ZN05"/>
<gene>
    <name evidence="1" type="ORF">SAMN05216243_2117</name>
</gene>
<name>A0A1G8ZN05_9BACI</name>
<dbReference type="RefSeq" id="WP_175559311.1">
    <property type="nucleotide sequence ID" value="NZ_FNFL01000003.1"/>
</dbReference>
<evidence type="ECO:0000313" key="1">
    <source>
        <dbReference type="EMBL" id="SDK16438.1"/>
    </source>
</evidence>
<reference evidence="1 2" key="1">
    <citation type="submission" date="2016-10" db="EMBL/GenBank/DDBJ databases">
        <authorList>
            <person name="de Groot N.N."/>
        </authorList>
    </citation>
    <scope>NUCLEOTIDE SEQUENCE [LARGE SCALE GENOMIC DNA]</scope>
    <source>
        <strain evidence="1 2">CGMCC 1.6502</strain>
    </source>
</reference>